<gene>
    <name evidence="2" type="ORF">M23134_01842</name>
</gene>
<evidence type="ECO:0000313" key="3">
    <source>
        <dbReference type="Proteomes" id="UP000004095"/>
    </source>
</evidence>
<protein>
    <submittedName>
        <fullName evidence="2">Uncharacterized protein</fullName>
    </submittedName>
</protein>
<dbReference type="Proteomes" id="UP000004095">
    <property type="component" value="Unassembled WGS sequence"/>
</dbReference>
<feature type="compositionally biased region" description="Polar residues" evidence="1">
    <location>
        <begin position="46"/>
        <end position="56"/>
    </location>
</feature>
<dbReference type="AlphaFoldDB" id="A1ZC11"/>
<evidence type="ECO:0000256" key="1">
    <source>
        <dbReference type="SAM" id="MobiDB-lite"/>
    </source>
</evidence>
<keyword evidence="3" id="KW-1185">Reference proteome</keyword>
<feature type="region of interest" description="Disordered" evidence="1">
    <location>
        <begin position="46"/>
        <end position="72"/>
    </location>
</feature>
<accession>A1ZC11</accession>
<dbReference type="EMBL" id="AAWS01000001">
    <property type="protein sequence ID" value="EAY31813.1"/>
    <property type="molecule type" value="Genomic_DNA"/>
</dbReference>
<dbReference type="RefSeq" id="WP_002692508.1">
    <property type="nucleotide sequence ID" value="NZ_AAWS01000001.1"/>
</dbReference>
<feature type="compositionally biased region" description="Basic and acidic residues" evidence="1">
    <location>
        <begin position="58"/>
        <end position="72"/>
    </location>
</feature>
<reference evidence="2 3" key="1">
    <citation type="submission" date="2007-01" db="EMBL/GenBank/DDBJ databases">
        <authorList>
            <person name="Haygood M."/>
            <person name="Podell S."/>
            <person name="Anderson C."/>
            <person name="Hopkinson B."/>
            <person name="Roe K."/>
            <person name="Barbeau K."/>
            <person name="Gaasterland T."/>
            <person name="Ferriera S."/>
            <person name="Johnson J."/>
            <person name="Kravitz S."/>
            <person name="Beeson K."/>
            <person name="Sutton G."/>
            <person name="Rogers Y.-H."/>
            <person name="Friedman R."/>
            <person name="Frazier M."/>
            <person name="Venter J.C."/>
        </authorList>
    </citation>
    <scope>NUCLEOTIDE SEQUENCE [LARGE SCALE GENOMIC DNA]</scope>
    <source>
        <strain evidence="2 3">ATCC 23134</strain>
    </source>
</reference>
<name>A1ZC11_MICM2</name>
<comment type="caution">
    <text evidence="2">The sequence shown here is derived from an EMBL/GenBank/DDBJ whole genome shotgun (WGS) entry which is preliminary data.</text>
</comment>
<organism evidence="2 3">
    <name type="scientific">Microscilla marina ATCC 23134</name>
    <dbReference type="NCBI Taxonomy" id="313606"/>
    <lineage>
        <taxon>Bacteria</taxon>
        <taxon>Pseudomonadati</taxon>
        <taxon>Bacteroidota</taxon>
        <taxon>Cytophagia</taxon>
        <taxon>Cytophagales</taxon>
        <taxon>Microscillaceae</taxon>
        <taxon>Microscilla</taxon>
    </lineage>
</organism>
<evidence type="ECO:0000313" key="2">
    <source>
        <dbReference type="EMBL" id="EAY31813.1"/>
    </source>
</evidence>
<dbReference type="OrthoDB" id="983065at2"/>
<sequence length="72" mass="7996">MNNNVSNQEIQLNVSIEEANVLLEALGEMPFKKVFGLVGKIQQQASSQINPQTPQVNGKEEVKPQNHMAVHE</sequence>
<proteinExistence type="predicted"/>